<evidence type="ECO:0000256" key="1">
    <source>
        <dbReference type="SAM" id="Phobius"/>
    </source>
</evidence>
<reference evidence="3" key="1">
    <citation type="submission" date="2020-08" db="EMBL/GenBank/DDBJ databases">
        <title>Novel species isolated from subtropical streams in China.</title>
        <authorList>
            <person name="Lu H."/>
        </authorList>
    </citation>
    <scope>NUCLEOTIDE SEQUENCE</scope>
    <source>
        <strain evidence="3">CY7W</strain>
    </source>
</reference>
<feature type="signal peptide" evidence="2">
    <location>
        <begin position="1"/>
        <end position="19"/>
    </location>
</feature>
<dbReference type="NCBIfam" id="TIGR02913">
    <property type="entry name" value="HAF_rpt"/>
    <property type="match status" value="3"/>
</dbReference>
<dbReference type="Proteomes" id="UP000612361">
    <property type="component" value="Unassembled WGS sequence"/>
</dbReference>
<sequence>MRCKSYRPALLALMLSAFCAETLATTHSLGIERKLYGESIAYDMNASGQVAAVIKEKNGISHAVVLDKGKLTRLEGNGESESEAKRINEKGEIVGSVKRDGIWRAFIYSNANGRREIASLGGRHSYGAALNNRGTAVGFSDTPDGDWHAFIQREGTAVQDLGTLGGKVSYASSINARDQVVGTAMDSEGYRHAFLYDETKGMQDLGTLGGQLSSATALNDHGVVVGSSLTKDRRWHAFIHDGTRMIDLGAKIGFGDSFATGINNQGHVVGIVDVPDMRLAFVWRDNKMILHPSGKSLYLTNAINNQGHVIGASYDRGLNAATMPSNSVPFVDYGGSKILGFNMVFFSLALLMAIFRKRLKGIFYSDRMPG</sequence>
<feature type="transmembrane region" description="Helical" evidence="1">
    <location>
        <begin position="338"/>
        <end position="355"/>
    </location>
</feature>
<name>A0A923KZX0_9BURK</name>
<accession>A0A923KZX0</accession>
<gene>
    <name evidence="3" type="ORF">H8K47_10685</name>
</gene>
<dbReference type="InterPro" id="IPR014262">
    <property type="entry name" value="HAF_rpt"/>
</dbReference>
<evidence type="ECO:0000313" key="4">
    <source>
        <dbReference type="Proteomes" id="UP000612361"/>
    </source>
</evidence>
<organism evidence="3 4">
    <name type="scientific">Undibacterium rugosum</name>
    <dbReference type="NCBI Taxonomy" id="2762291"/>
    <lineage>
        <taxon>Bacteria</taxon>
        <taxon>Pseudomonadati</taxon>
        <taxon>Pseudomonadota</taxon>
        <taxon>Betaproteobacteria</taxon>
        <taxon>Burkholderiales</taxon>
        <taxon>Oxalobacteraceae</taxon>
        <taxon>Undibacterium</taxon>
    </lineage>
</organism>
<keyword evidence="1" id="KW-1133">Transmembrane helix</keyword>
<keyword evidence="2" id="KW-0732">Signal</keyword>
<keyword evidence="4" id="KW-1185">Reference proteome</keyword>
<protein>
    <submittedName>
        <fullName evidence="3">HAF repeat-containing protein</fullName>
    </submittedName>
</protein>
<feature type="chain" id="PRO_5037139752" evidence="2">
    <location>
        <begin position="20"/>
        <end position="370"/>
    </location>
</feature>
<keyword evidence="1" id="KW-0472">Membrane</keyword>
<dbReference type="RefSeq" id="WP_186881395.1">
    <property type="nucleotide sequence ID" value="NZ_JACOGG010000010.1"/>
</dbReference>
<evidence type="ECO:0000256" key="2">
    <source>
        <dbReference type="SAM" id="SignalP"/>
    </source>
</evidence>
<dbReference type="EMBL" id="JACOGG010000010">
    <property type="protein sequence ID" value="MBC3935826.1"/>
    <property type="molecule type" value="Genomic_DNA"/>
</dbReference>
<dbReference type="AlphaFoldDB" id="A0A923KZX0"/>
<evidence type="ECO:0000313" key="3">
    <source>
        <dbReference type="EMBL" id="MBC3935826.1"/>
    </source>
</evidence>
<proteinExistence type="predicted"/>
<keyword evidence="1" id="KW-0812">Transmembrane</keyword>
<comment type="caution">
    <text evidence="3">The sequence shown here is derived from an EMBL/GenBank/DDBJ whole genome shotgun (WGS) entry which is preliminary data.</text>
</comment>